<sequence>MLRKQFLLTLTRSVPVLILVPNVYGCSRARILEPAALLGQPFKAPDGRHVVTGNAFFRFFEIKDNLIKFYNAEIRTEQLFVKTYGEHIDEVVVLVNKASFLQARKEAAAAGGTPEVRENEWARQYKWVKDGIAISLIDTETPGLNQIILERAKKS</sequence>
<dbReference type="RefSeq" id="WP_143019762.1">
    <property type="nucleotide sequence ID" value="NZ_FMZO01000006.1"/>
</dbReference>
<organism evidence="1 2">
    <name type="scientific">Niabella drilacis (strain DSM 25811 / CCM 8410 / CCUG 62505 / LMG 26954 / E90)</name>
    <dbReference type="NCBI Taxonomy" id="1285928"/>
    <lineage>
        <taxon>Bacteria</taxon>
        <taxon>Pseudomonadati</taxon>
        <taxon>Bacteroidota</taxon>
        <taxon>Chitinophagia</taxon>
        <taxon>Chitinophagales</taxon>
        <taxon>Chitinophagaceae</taxon>
        <taxon>Niabella</taxon>
    </lineage>
</organism>
<accession>A0A1G6SP45</accession>
<keyword evidence="2" id="KW-1185">Reference proteome</keyword>
<dbReference type="AlphaFoldDB" id="A0A1G6SP45"/>
<dbReference type="Proteomes" id="UP000198757">
    <property type="component" value="Unassembled WGS sequence"/>
</dbReference>
<gene>
    <name evidence="1" type="ORF">SAMN04487894_106281</name>
</gene>
<name>A0A1G6SP45_NIADE</name>
<evidence type="ECO:0000313" key="1">
    <source>
        <dbReference type="EMBL" id="SDD17895.1"/>
    </source>
</evidence>
<evidence type="ECO:0000313" key="2">
    <source>
        <dbReference type="Proteomes" id="UP000198757"/>
    </source>
</evidence>
<proteinExistence type="predicted"/>
<dbReference type="EMBL" id="FMZO01000006">
    <property type="protein sequence ID" value="SDD17895.1"/>
    <property type="molecule type" value="Genomic_DNA"/>
</dbReference>
<reference evidence="2" key="1">
    <citation type="submission" date="2016-10" db="EMBL/GenBank/DDBJ databases">
        <authorList>
            <person name="Varghese N."/>
            <person name="Submissions S."/>
        </authorList>
    </citation>
    <scope>NUCLEOTIDE SEQUENCE [LARGE SCALE GENOMIC DNA]</scope>
    <source>
        <strain evidence="2">DSM 25811 / CCM 8410 / LMG 26954 / E90</strain>
    </source>
</reference>
<protein>
    <submittedName>
        <fullName evidence="1">Uncharacterized protein</fullName>
    </submittedName>
</protein>
<dbReference type="STRING" id="1285928.SAMN04487894_106281"/>